<comment type="caution">
    <text evidence="2">The sequence shown here is derived from an EMBL/GenBank/DDBJ whole genome shotgun (WGS) entry which is preliminary data.</text>
</comment>
<protein>
    <submittedName>
        <fullName evidence="2">Uncharacterized protein</fullName>
    </submittedName>
</protein>
<keyword evidence="3" id="KW-1185">Reference proteome</keyword>
<evidence type="ECO:0000256" key="1">
    <source>
        <dbReference type="SAM" id="MobiDB-lite"/>
    </source>
</evidence>
<proteinExistence type="predicted"/>
<evidence type="ECO:0000313" key="2">
    <source>
        <dbReference type="EMBL" id="CAG9533138.1"/>
    </source>
</evidence>
<sequence>GRRPDPAVGRMSSIQVPGGSAEN</sequence>
<dbReference type="AlphaFoldDB" id="A0A8J2M059"/>
<evidence type="ECO:0000313" key="3">
    <source>
        <dbReference type="Proteomes" id="UP000746747"/>
    </source>
</evidence>
<accession>A0A8J2M059</accession>
<feature type="region of interest" description="Disordered" evidence="1">
    <location>
        <begin position="1"/>
        <end position="23"/>
    </location>
</feature>
<reference evidence="2" key="1">
    <citation type="submission" date="2021-09" db="EMBL/GenBank/DDBJ databases">
        <authorList>
            <consortium name="Pathogen Informatics"/>
        </authorList>
    </citation>
    <scope>NUCLEOTIDE SEQUENCE</scope>
</reference>
<feature type="non-terminal residue" evidence="2">
    <location>
        <position position="1"/>
    </location>
</feature>
<gene>
    <name evidence="2" type="ORF">CJOHNSTONI_LOCUS3393</name>
</gene>
<dbReference type="EMBL" id="CAKAEH010001208">
    <property type="protein sequence ID" value="CAG9533138.1"/>
    <property type="molecule type" value="Genomic_DNA"/>
</dbReference>
<dbReference type="Proteomes" id="UP000746747">
    <property type="component" value="Unassembled WGS sequence"/>
</dbReference>
<name>A0A8J2M059_9BILA</name>
<organism evidence="2 3">
    <name type="scientific">Cercopithifilaria johnstoni</name>
    <dbReference type="NCBI Taxonomy" id="2874296"/>
    <lineage>
        <taxon>Eukaryota</taxon>
        <taxon>Metazoa</taxon>
        <taxon>Ecdysozoa</taxon>
        <taxon>Nematoda</taxon>
        <taxon>Chromadorea</taxon>
        <taxon>Rhabditida</taxon>
        <taxon>Spirurina</taxon>
        <taxon>Spiruromorpha</taxon>
        <taxon>Filarioidea</taxon>
        <taxon>Onchocercidae</taxon>
        <taxon>Cercopithifilaria</taxon>
    </lineage>
</organism>